<comment type="similarity">
    <text evidence="1">Belongs to the acetyltransferase family.</text>
</comment>
<feature type="domain" description="N-acetyltransferase" evidence="4">
    <location>
        <begin position="7"/>
        <end position="159"/>
    </location>
</feature>
<dbReference type="CDD" id="cd04301">
    <property type="entry name" value="NAT_SF"/>
    <property type="match status" value="1"/>
</dbReference>
<proteinExistence type="inferred from homology"/>
<evidence type="ECO:0000256" key="2">
    <source>
        <dbReference type="ARBA" id="ARBA00022679"/>
    </source>
</evidence>
<dbReference type="InterPro" id="IPR051016">
    <property type="entry name" value="Diverse_Substrate_AcTransf"/>
</dbReference>
<dbReference type="PATRIC" id="fig|1279009.4.peg.3140"/>
<protein>
    <submittedName>
        <fullName evidence="5">Putative acetyltransferase</fullName>
    </submittedName>
</protein>
<keyword evidence="3" id="KW-0012">Acyltransferase</keyword>
<comment type="caution">
    <text evidence="5">The sequence shown here is derived from an EMBL/GenBank/DDBJ whole genome shotgun (WGS) entry which is preliminary data.</text>
</comment>
<dbReference type="eggNOG" id="COG0456">
    <property type="taxonomic scope" value="Bacteria"/>
</dbReference>
<dbReference type="Gene3D" id="3.40.630.30">
    <property type="match status" value="1"/>
</dbReference>
<evidence type="ECO:0000313" key="5">
    <source>
        <dbReference type="EMBL" id="EMR01773.1"/>
    </source>
</evidence>
<dbReference type="OrthoDB" id="9805924at2"/>
<reference evidence="5 6" key="1">
    <citation type="journal article" date="2013" name="Genome Announc.">
        <title>Draft Genome Sequence of Cesiribacter andamanensis Strain AMV16T, Isolated from a Soil Sample from a Mud Volcano in the Andaman Islands, India.</title>
        <authorList>
            <person name="Shivaji S."/>
            <person name="Ara S."/>
            <person name="Begum Z."/>
            <person name="Srinivas T.N."/>
            <person name="Singh A."/>
            <person name="Kumar Pinnaka A."/>
        </authorList>
    </citation>
    <scope>NUCLEOTIDE SEQUENCE [LARGE SCALE GENOMIC DNA]</scope>
    <source>
        <strain evidence="5 6">AMV16</strain>
    </source>
</reference>
<keyword evidence="6" id="KW-1185">Reference proteome</keyword>
<dbReference type="Proteomes" id="UP000011910">
    <property type="component" value="Unassembled WGS sequence"/>
</dbReference>
<evidence type="ECO:0000256" key="3">
    <source>
        <dbReference type="ARBA" id="ARBA00023315"/>
    </source>
</evidence>
<dbReference type="FunFam" id="3.40.630.30:FF:000064">
    <property type="entry name" value="GNAT family acetyltransferase"/>
    <property type="match status" value="1"/>
</dbReference>
<accession>M7MZD4</accession>
<dbReference type="SUPFAM" id="SSF55729">
    <property type="entry name" value="Acyl-CoA N-acyltransferases (Nat)"/>
    <property type="match status" value="1"/>
</dbReference>
<dbReference type="EMBL" id="AODQ01000091">
    <property type="protein sequence ID" value="EMR01773.1"/>
    <property type="molecule type" value="Genomic_DNA"/>
</dbReference>
<dbReference type="GO" id="GO:0008080">
    <property type="term" value="F:N-acetyltransferase activity"/>
    <property type="evidence" value="ECO:0007669"/>
    <property type="project" value="UniProtKB-ARBA"/>
</dbReference>
<gene>
    <name evidence="5" type="ORF">ADICEAN_03093</name>
</gene>
<dbReference type="AlphaFoldDB" id="M7MZD4"/>
<keyword evidence="2 5" id="KW-0808">Transferase</keyword>
<dbReference type="PANTHER" id="PTHR10545:SF29">
    <property type="entry name" value="GH14572P-RELATED"/>
    <property type="match status" value="1"/>
</dbReference>
<name>M7MZD4_9BACT</name>
<dbReference type="RefSeq" id="WP_009196479.1">
    <property type="nucleotide sequence ID" value="NZ_AODQ01000091.1"/>
</dbReference>
<evidence type="ECO:0000259" key="4">
    <source>
        <dbReference type="PROSITE" id="PS51186"/>
    </source>
</evidence>
<evidence type="ECO:0000256" key="1">
    <source>
        <dbReference type="ARBA" id="ARBA00008694"/>
    </source>
</evidence>
<dbReference type="Pfam" id="PF00583">
    <property type="entry name" value="Acetyltransf_1"/>
    <property type="match status" value="1"/>
</dbReference>
<dbReference type="InterPro" id="IPR016181">
    <property type="entry name" value="Acyl_CoA_acyltransferase"/>
</dbReference>
<dbReference type="STRING" id="1279009.ADICEAN_03093"/>
<dbReference type="PANTHER" id="PTHR10545">
    <property type="entry name" value="DIAMINE N-ACETYLTRANSFERASE"/>
    <property type="match status" value="1"/>
</dbReference>
<sequence length="160" mass="18724">MTHTPNITIRTGTRQDLPQVLALIKELAEYERAPQEVDNTVERMEQDGFGPQKVFDFLVAEQDGRILGLALYYWSYSTWKGKCMYLEDLVITQPHRRFGIGRRLFDRLIQIAKEKDVRRLSWQVLDWNEPAIEFYKGLGAQLDGEWINGRLTYEQLQAMG</sequence>
<dbReference type="PROSITE" id="PS51186">
    <property type="entry name" value="GNAT"/>
    <property type="match status" value="1"/>
</dbReference>
<dbReference type="InterPro" id="IPR000182">
    <property type="entry name" value="GNAT_dom"/>
</dbReference>
<evidence type="ECO:0000313" key="6">
    <source>
        <dbReference type="Proteomes" id="UP000011910"/>
    </source>
</evidence>
<organism evidence="5 6">
    <name type="scientific">Cesiribacter andamanensis AMV16</name>
    <dbReference type="NCBI Taxonomy" id="1279009"/>
    <lineage>
        <taxon>Bacteria</taxon>
        <taxon>Pseudomonadati</taxon>
        <taxon>Bacteroidota</taxon>
        <taxon>Cytophagia</taxon>
        <taxon>Cytophagales</taxon>
        <taxon>Cesiribacteraceae</taxon>
        <taxon>Cesiribacter</taxon>
    </lineage>
</organism>